<evidence type="ECO:0000313" key="4">
    <source>
        <dbReference type="Proteomes" id="UP000287651"/>
    </source>
</evidence>
<proteinExistence type="predicted"/>
<evidence type="ECO:0000256" key="1">
    <source>
        <dbReference type="SAM" id="MobiDB-lite"/>
    </source>
</evidence>
<keyword evidence="2" id="KW-1133">Transmembrane helix</keyword>
<keyword evidence="2" id="KW-0472">Membrane</keyword>
<feature type="non-terminal residue" evidence="3">
    <location>
        <position position="197"/>
    </location>
</feature>
<evidence type="ECO:0000313" key="3">
    <source>
        <dbReference type="EMBL" id="RRT39917.1"/>
    </source>
</evidence>
<feature type="compositionally biased region" description="Basic and acidic residues" evidence="1">
    <location>
        <begin position="62"/>
        <end position="88"/>
    </location>
</feature>
<feature type="region of interest" description="Disordered" evidence="1">
    <location>
        <begin position="145"/>
        <end position="197"/>
    </location>
</feature>
<dbReference type="Proteomes" id="UP000287651">
    <property type="component" value="Unassembled WGS sequence"/>
</dbReference>
<protein>
    <submittedName>
        <fullName evidence="3">Uncharacterized protein</fullName>
    </submittedName>
</protein>
<gene>
    <name evidence="3" type="ORF">B296_00057805</name>
</gene>
<keyword evidence="2" id="KW-0812">Transmembrane</keyword>
<sequence length="197" mass="23486">MSQCIIGLVKYYVSQIAVSGTGPVLVVWSDCYILVSTVYHVFIRWYIRRFGKEEKEEEMQVEEEKKKEETEAGEKEEEQGRRSDGGGERRRKKRRRRVRRIALEFYVMKKGEKLPVRGPSATRRFCQKSFVDGRLKKKLTVGGRLRKKNGRRVKEEKKKMRRKNTSPAHRRRPHPRPLFVLREETERLPARGERSRR</sequence>
<dbReference type="EMBL" id="AMZH03019777">
    <property type="protein sequence ID" value="RRT39917.1"/>
    <property type="molecule type" value="Genomic_DNA"/>
</dbReference>
<reference evidence="3 4" key="1">
    <citation type="journal article" date="2014" name="Agronomy (Basel)">
        <title>A Draft Genome Sequence for Ensete ventricosum, the Drought-Tolerant Tree Against Hunger.</title>
        <authorList>
            <person name="Harrison J."/>
            <person name="Moore K.A."/>
            <person name="Paszkiewicz K."/>
            <person name="Jones T."/>
            <person name="Grant M."/>
            <person name="Ambacheew D."/>
            <person name="Muzemil S."/>
            <person name="Studholme D.J."/>
        </authorList>
    </citation>
    <scope>NUCLEOTIDE SEQUENCE [LARGE SCALE GENOMIC DNA]</scope>
</reference>
<comment type="caution">
    <text evidence="3">The sequence shown here is derived from an EMBL/GenBank/DDBJ whole genome shotgun (WGS) entry which is preliminary data.</text>
</comment>
<feature type="compositionally biased region" description="Basic and acidic residues" evidence="1">
    <location>
        <begin position="181"/>
        <end position="197"/>
    </location>
</feature>
<evidence type="ECO:0000256" key="2">
    <source>
        <dbReference type="SAM" id="Phobius"/>
    </source>
</evidence>
<feature type="region of interest" description="Disordered" evidence="1">
    <location>
        <begin position="58"/>
        <end position="95"/>
    </location>
</feature>
<dbReference type="AlphaFoldDB" id="A0A426XKC5"/>
<name>A0A426XKC5_ENSVE</name>
<feature type="compositionally biased region" description="Basic residues" evidence="1">
    <location>
        <begin position="159"/>
        <end position="175"/>
    </location>
</feature>
<organism evidence="3 4">
    <name type="scientific">Ensete ventricosum</name>
    <name type="common">Abyssinian banana</name>
    <name type="synonym">Musa ensete</name>
    <dbReference type="NCBI Taxonomy" id="4639"/>
    <lineage>
        <taxon>Eukaryota</taxon>
        <taxon>Viridiplantae</taxon>
        <taxon>Streptophyta</taxon>
        <taxon>Embryophyta</taxon>
        <taxon>Tracheophyta</taxon>
        <taxon>Spermatophyta</taxon>
        <taxon>Magnoliopsida</taxon>
        <taxon>Liliopsida</taxon>
        <taxon>Zingiberales</taxon>
        <taxon>Musaceae</taxon>
        <taxon>Ensete</taxon>
    </lineage>
</organism>
<feature type="transmembrane region" description="Helical" evidence="2">
    <location>
        <begin position="25"/>
        <end position="47"/>
    </location>
</feature>
<accession>A0A426XKC5</accession>